<evidence type="ECO:0000313" key="4">
    <source>
        <dbReference type="EMBL" id="CAH0527381.1"/>
    </source>
</evidence>
<dbReference type="Gene3D" id="1.20.120.1600">
    <property type="match status" value="1"/>
</dbReference>
<dbReference type="PANTHER" id="PTHR46470">
    <property type="entry name" value="N-ACYLNEURAMINATE-9-PHOSPHATASE"/>
    <property type="match status" value="1"/>
</dbReference>
<dbReference type="RefSeq" id="WP_237485473.1">
    <property type="nucleotide sequence ID" value="NZ_CAKLCM010000002.1"/>
</dbReference>
<dbReference type="GO" id="GO:0043726">
    <property type="term" value="F:5-amino-6-(5-phosphoribitylamino)uracil phosphatase activity"/>
    <property type="evidence" value="ECO:0007669"/>
    <property type="project" value="UniProtKB-EC"/>
</dbReference>
<dbReference type="Proteomes" id="UP000838160">
    <property type="component" value="Unassembled WGS sequence"/>
</dbReference>
<dbReference type="InterPro" id="IPR051400">
    <property type="entry name" value="HAD-like_hydrolase"/>
</dbReference>
<protein>
    <submittedName>
        <fullName evidence="4">5-amino-6-(5-phospho-D-ribitylamino)uracil phosphatase YigB</fullName>
        <ecNumber evidence="4">3.1.3.104</ecNumber>
    </submittedName>
</protein>
<dbReference type="EC" id="3.1.3.104" evidence="4"/>
<sequence length="239" mass="27375">MRFYRNIPTVQAMTFDLDDTLYDNRPVIQRVETLAAEWLFSQHPISQNWTKQQWQDCKQQVLKQDDTLKHDVTRWRFQQLRQGLGHLGYDDPKAQSVAQQLIDMVLTWRNEFDVPCETHDVLSQLSRNMPLVAITNGNVNVEKIGLSHYFSLILKAGPDGRAKPEADMFDKAVEFLDLPKQRILHVGDHCVTDVGGAKRHGLLACWFNDRGVTPLESSRLKVLPDIEISSLSSLLTLLP</sequence>
<gene>
    <name evidence="4" type="primary">yigB</name>
    <name evidence="4" type="ORF">VHP8226_02680</name>
</gene>
<organism evidence="4 5">
    <name type="scientific">Vibrio hippocampi</name>
    <dbReference type="NCBI Taxonomy" id="654686"/>
    <lineage>
        <taxon>Bacteria</taxon>
        <taxon>Pseudomonadati</taxon>
        <taxon>Pseudomonadota</taxon>
        <taxon>Gammaproteobacteria</taxon>
        <taxon>Vibrionales</taxon>
        <taxon>Vibrionaceae</taxon>
        <taxon>Vibrio</taxon>
    </lineage>
</organism>
<accession>A0ABM8ZKK9</accession>
<keyword evidence="5" id="KW-1185">Reference proteome</keyword>
<dbReference type="NCBIfam" id="TIGR01549">
    <property type="entry name" value="HAD-SF-IA-v1"/>
    <property type="match status" value="1"/>
</dbReference>
<dbReference type="Pfam" id="PF00702">
    <property type="entry name" value="Hydrolase"/>
    <property type="match status" value="1"/>
</dbReference>
<dbReference type="SFLD" id="SFLDS00003">
    <property type="entry name" value="Haloacid_Dehalogenase"/>
    <property type="match status" value="1"/>
</dbReference>
<dbReference type="NCBIfam" id="NF008018">
    <property type="entry name" value="PRK10748.1"/>
    <property type="match status" value="1"/>
</dbReference>
<dbReference type="SUPFAM" id="SSF56784">
    <property type="entry name" value="HAD-like"/>
    <property type="match status" value="1"/>
</dbReference>
<evidence type="ECO:0000256" key="1">
    <source>
        <dbReference type="ARBA" id="ARBA00001946"/>
    </source>
</evidence>
<reference evidence="4" key="1">
    <citation type="submission" date="2021-12" db="EMBL/GenBank/DDBJ databases">
        <authorList>
            <person name="Rodrigo-Torres L."/>
            <person name="Arahal R. D."/>
            <person name="Lucena T."/>
        </authorList>
    </citation>
    <scope>NUCLEOTIDE SEQUENCE</scope>
    <source>
        <strain evidence="4">CECT 8226</strain>
    </source>
</reference>
<evidence type="ECO:0000313" key="5">
    <source>
        <dbReference type="Proteomes" id="UP000838160"/>
    </source>
</evidence>
<dbReference type="PANTHER" id="PTHR46470:SF4">
    <property type="entry name" value="5-AMINO-6-(5-PHOSPHO-D-RIBITYLAMINO)URACIL PHOSPHATASE YIGB"/>
    <property type="match status" value="1"/>
</dbReference>
<evidence type="ECO:0000256" key="2">
    <source>
        <dbReference type="ARBA" id="ARBA00022801"/>
    </source>
</evidence>
<dbReference type="EMBL" id="CAKLCM010000002">
    <property type="protein sequence ID" value="CAH0527381.1"/>
    <property type="molecule type" value="Genomic_DNA"/>
</dbReference>
<name>A0ABM8ZKK9_9VIBR</name>
<keyword evidence="2 4" id="KW-0378">Hydrolase</keyword>
<dbReference type="Gene3D" id="3.40.50.1000">
    <property type="entry name" value="HAD superfamily/HAD-like"/>
    <property type="match status" value="1"/>
</dbReference>
<dbReference type="InterPro" id="IPR036412">
    <property type="entry name" value="HAD-like_sf"/>
</dbReference>
<proteinExistence type="predicted"/>
<comment type="caution">
    <text evidence="4">The sequence shown here is derived from an EMBL/GenBank/DDBJ whole genome shotgun (WGS) entry which is preliminary data.</text>
</comment>
<keyword evidence="3" id="KW-0460">Magnesium</keyword>
<comment type="cofactor">
    <cofactor evidence="1">
        <name>Mg(2+)</name>
        <dbReference type="ChEBI" id="CHEBI:18420"/>
    </cofactor>
</comment>
<dbReference type="InterPro" id="IPR006439">
    <property type="entry name" value="HAD-SF_hydro_IA"/>
</dbReference>
<dbReference type="SFLD" id="SFLDG01129">
    <property type="entry name" value="C1.5:_HAD__Beta-PGM__Phosphata"/>
    <property type="match status" value="1"/>
</dbReference>
<dbReference type="InterPro" id="IPR023214">
    <property type="entry name" value="HAD_sf"/>
</dbReference>
<evidence type="ECO:0000256" key="3">
    <source>
        <dbReference type="ARBA" id="ARBA00022842"/>
    </source>
</evidence>